<proteinExistence type="predicted"/>
<dbReference type="InterPro" id="IPR011055">
    <property type="entry name" value="Dup_hybrid_motif"/>
</dbReference>
<sequence length="259" mass="26328">MPLRPGQRRGPSRFGPNRAADIRRRRIALVLATSLVAVIALLVSAFGGTGTAQTVSAPSSPTRLLPAGPPTPEVVARLGSLRVQLPVSQRRLTAIGYFAGSNGSIALSPLGTQANAGLLTRLLHKLVGGGGGTPRWFALSGGSGPSLSALAIGAPVGSDVYAPVDGTIVGINDVILNGDVAGQRIDIQPLGSPSLVVSVSRIGADPALRVGSAVSASATKLGSILDLSRVERQALARYTNDTGNHALIEVHTAATLQLP</sequence>
<evidence type="ECO:0000313" key="1">
    <source>
        <dbReference type="EMBL" id="CAB4707350.1"/>
    </source>
</evidence>
<dbReference type="EMBL" id="CAEZXP010000007">
    <property type="protein sequence ID" value="CAB4707350.1"/>
    <property type="molecule type" value="Genomic_DNA"/>
</dbReference>
<reference evidence="1" key="1">
    <citation type="submission" date="2020-05" db="EMBL/GenBank/DDBJ databases">
        <authorList>
            <person name="Chiriac C."/>
            <person name="Salcher M."/>
            <person name="Ghai R."/>
            <person name="Kavagutti S V."/>
        </authorList>
    </citation>
    <scope>NUCLEOTIDE SEQUENCE</scope>
</reference>
<protein>
    <submittedName>
        <fullName evidence="1">Unannotated protein</fullName>
    </submittedName>
</protein>
<accession>A0A6J6Q6M6</accession>
<name>A0A6J6Q6M6_9ZZZZ</name>
<organism evidence="1">
    <name type="scientific">freshwater metagenome</name>
    <dbReference type="NCBI Taxonomy" id="449393"/>
    <lineage>
        <taxon>unclassified sequences</taxon>
        <taxon>metagenomes</taxon>
        <taxon>ecological metagenomes</taxon>
    </lineage>
</organism>
<gene>
    <name evidence="1" type="ORF">UFOPK2399_01759</name>
</gene>
<dbReference type="AlphaFoldDB" id="A0A6J6Q6M6"/>
<dbReference type="Gene3D" id="2.70.70.10">
    <property type="entry name" value="Glucose Permease (Domain IIA)"/>
    <property type="match status" value="1"/>
</dbReference>